<dbReference type="Pfam" id="PF00535">
    <property type="entry name" value="Glycos_transf_2"/>
    <property type="match status" value="1"/>
</dbReference>
<keyword evidence="5" id="KW-0812">Transmembrane</keyword>
<gene>
    <name evidence="9" type="ORF">HNO79_16460</name>
</gene>
<comment type="subcellular location">
    <subcellularLocation>
        <location evidence="1">Membrane</location>
        <topology evidence="1">Multi-pass membrane protein</topology>
    </subcellularLocation>
</comment>
<comment type="caution">
    <text evidence="9">The sequence shown here is derived from an EMBL/GenBank/DDBJ whole genome shotgun (WGS) entry which is preliminary data.</text>
</comment>
<evidence type="ECO:0000256" key="4">
    <source>
        <dbReference type="ARBA" id="ARBA00022679"/>
    </source>
</evidence>
<keyword evidence="3" id="KW-0328">Glycosyltransferase</keyword>
<evidence type="ECO:0000259" key="8">
    <source>
        <dbReference type="Pfam" id="PF00535"/>
    </source>
</evidence>
<dbReference type="PANTHER" id="PTHR43867">
    <property type="entry name" value="CELLULOSE SYNTHASE CATALYTIC SUBUNIT A [UDP-FORMING]"/>
    <property type="match status" value="1"/>
</dbReference>
<name>A0ABS5SUW9_9PROT</name>
<dbReference type="InterPro" id="IPR001173">
    <property type="entry name" value="Glyco_trans_2-like"/>
</dbReference>
<comment type="pathway">
    <text evidence="2">Glycan metabolism; bacterial cellulose biosynthesis.</text>
</comment>
<feature type="non-terminal residue" evidence="9">
    <location>
        <position position="131"/>
    </location>
</feature>
<reference evidence="9 10" key="1">
    <citation type="journal article" date="2021" name="Astrobiology">
        <title>Bacterial Cellulose Retains Robustness but Its Synthesis Declines After Exposure to a Mars-Like Environment Simulated Outside the International Space Station.</title>
        <authorList>
            <person name="Orlovska I."/>
            <person name="Podolich O."/>
            <person name="Kukharenko O."/>
            <person name="Zaets I."/>
            <person name="Reva O."/>
            <person name="Khirunenko L."/>
            <person name="Zmejkoski D."/>
            <person name="Rogalsky S."/>
            <person name="Barh D."/>
            <person name="Tiwari S."/>
            <person name="Kumavath R."/>
            <person name="Goes-Neto A."/>
            <person name="Azevedo V."/>
            <person name="Brenig B."/>
            <person name="Ghosh P."/>
            <person name="de Vera J.P."/>
            <person name="Kozyrovska N."/>
        </authorList>
    </citation>
    <scope>NUCLEOTIDE SEQUENCE [LARGE SCALE GENOMIC DNA]</scope>
    <source>
        <strain evidence="9 10">IMBG 311</strain>
    </source>
</reference>
<dbReference type="SUPFAM" id="SSF53448">
    <property type="entry name" value="Nucleotide-diphospho-sugar transferases"/>
    <property type="match status" value="1"/>
</dbReference>
<dbReference type="Proteomes" id="UP001519538">
    <property type="component" value="Unassembled WGS sequence"/>
</dbReference>
<keyword evidence="6" id="KW-1133">Transmembrane helix</keyword>
<sequence length="131" mass="14799">MAWPLRRREHPLPEDMAQWPSVDVFVPSYNEELSLVRSTVLGALDLDWPADRLNVYILDDGRRKAFHEFAVEAGAGYIIRAENNHAKAGNLNHALAVTDSPFAVIFDCDHVPTRGFLRRTIGWMMADPNLA</sequence>
<evidence type="ECO:0000313" key="9">
    <source>
        <dbReference type="EMBL" id="MBT0676955.1"/>
    </source>
</evidence>
<evidence type="ECO:0000256" key="7">
    <source>
        <dbReference type="ARBA" id="ARBA00023136"/>
    </source>
</evidence>
<proteinExistence type="predicted"/>
<evidence type="ECO:0000313" key="10">
    <source>
        <dbReference type="Proteomes" id="UP001519538"/>
    </source>
</evidence>
<dbReference type="PANTHER" id="PTHR43867:SF2">
    <property type="entry name" value="CELLULOSE SYNTHASE CATALYTIC SUBUNIT A [UDP-FORMING]"/>
    <property type="match status" value="1"/>
</dbReference>
<dbReference type="InterPro" id="IPR003919">
    <property type="entry name" value="Cell_synth_A"/>
</dbReference>
<dbReference type="InterPro" id="IPR050321">
    <property type="entry name" value="Glycosyltr_2/OpgH_subfam"/>
</dbReference>
<feature type="domain" description="Glycosyltransferase 2-like" evidence="8">
    <location>
        <begin position="24"/>
        <end position="128"/>
    </location>
</feature>
<dbReference type="GeneID" id="79189335"/>
<keyword evidence="7" id="KW-0472">Membrane</keyword>
<evidence type="ECO:0000256" key="1">
    <source>
        <dbReference type="ARBA" id="ARBA00004141"/>
    </source>
</evidence>
<keyword evidence="4" id="KW-0808">Transferase</keyword>
<keyword evidence="10" id="KW-1185">Reference proteome</keyword>
<evidence type="ECO:0000256" key="3">
    <source>
        <dbReference type="ARBA" id="ARBA00022676"/>
    </source>
</evidence>
<organism evidence="9 10">
    <name type="scientific">Komagataeibacter oboediens</name>
    <dbReference type="NCBI Taxonomy" id="65958"/>
    <lineage>
        <taxon>Bacteria</taxon>
        <taxon>Pseudomonadati</taxon>
        <taxon>Pseudomonadota</taxon>
        <taxon>Alphaproteobacteria</taxon>
        <taxon>Acetobacterales</taxon>
        <taxon>Acetobacteraceae</taxon>
        <taxon>Komagataeibacter</taxon>
    </lineage>
</organism>
<protein>
    <submittedName>
        <fullName evidence="9">Glycosyltransferase</fullName>
    </submittedName>
</protein>
<accession>A0ABS5SUW9</accession>
<dbReference type="InterPro" id="IPR029044">
    <property type="entry name" value="Nucleotide-diphossugar_trans"/>
</dbReference>
<dbReference type="EMBL" id="JABLUU010000056">
    <property type="protein sequence ID" value="MBT0676955.1"/>
    <property type="molecule type" value="Genomic_DNA"/>
</dbReference>
<dbReference type="RefSeq" id="WP_214165957.1">
    <property type="nucleotide sequence ID" value="NZ_JABLUU010000056.1"/>
</dbReference>
<dbReference type="Gene3D" id="3.90.550.10">
    <property type="entry name" value="Spore Coat Polysaccharide Biosynthesis Protein SpsA, Chain A"/>
    <property type="match status" value="1"/>
</dbReference>
<evidence type="ECO:0000256" key="5">
    <source>
        <dbReference type="ARBA" id="ARBA00022692"/>
    </source>
</evidence>
<evidence type="ECO:0000256" key="6">
    <source>
        <dbReference type="ARBA" id="ARBA00022989"/>
    </source>
</evidence>
<evidence type="ECO:0000256" key="2">
    <source>
        <dbReference type="ARBA" id="ARBA00005186"/>
    </source>
</evidence>
<dbReference type="PRINTS" id="PR01439">
    <property type="entry name" value="CELLSNTHASEA"/>
</dbReference>